<dbReference type="GO" id="GO:0051537">
    <property type="term" value="F:2 iron, 2 sulfur cluster binding"/>
    <property type="evidence" value="ECO:0007669"/>
    <property type="project" value="UniProtKB-KW"/>
</dbReference>
<dbReference type="VEuPathDB" id="TriTrypDB:TRSC58_03329"/>
<dbReference type="InterPro" id="IPR036922">
    <property type="entry name" value="Rieske_2Fe-2S_sf"/>
</dbReference>
<comment type="caution">
    <text evidence="6">The sequence shown here is derived from an EMBL/GenBank/DDBJ whole genome shotgun (WGS) entry which is preliminary data.</text>
</comment>
<reference evidence="6 7" key="1">
    <citation type="submission" date="2013-07" db="EMBL/GenBank/DDBJ databases">
        <authorList>
            <person name="Stoco P.H."/>
            <person name="Wagner G."/>
            <person name="Gerber A."/>
            <person name="Zaha A."/>
            <person name="Thompson C."/>
            <person name="Bartholomeu D.C."/>
            <person name="Luckemeyer D.D."/>
            <person name="Bahia D."/>
            <person name="Loreto E."/>
            <person name="Prestes E.B."/>
            <person name="Lima F.M."/>
            <person name="Rodrigues-Luiz G."/>
            <person name="Vallejo G.A."/>
            <person name="Filho J.F."/>
            <person name="Monteiro K.M."/>
            <person name="Tyler K.M."/>
            <person name="de Almeida L.G."/>
            <person name="Ortiz M.F."/>
            <person name="Siervo M.A."/>
            <person name="de Moraes M.H."/>
            <person name="Cunha O.L."/>
            <person name="Mendonca-Neto R."/>
            <person name="Silva R."/>
            <person name="Teixeira S.M."/>
            <person name="Murta S.M."/>
            <person name="Sincero T.C."/>
            <person name="Mendes T.A."/>
            <person name="Urmenyi T.P."/>
            <person name="Silva V.G."/>
            <person name="da Rocha W.D."/>
            <person name="Andersson B."/>
            <person name="Romanha A.J."/>
            <person name="Steindel M."/>
            <person name="de Vasconcelos A.T."/>
            <person name="Grisard E.C."/>
        </authorList>
    </citation>
    <scope>NUCLEOTIDE SEQUENCE [LARGE SCALE GENOMIC DNA]</scope>
    <source>
        <strain evidence="6 7">SC58</strain>
    </source>
</reference>
<evidence type="ECO:0000259" key="5">
    <source>
        <dbReference type="PROSITE" id="PS51296"/>
    </source>
</evidence>
<dbReference type="SUPFAM" id="SSF50022">
    <property type="entry name" value="ISP domain"/>
    <property type="match status" value="1"/>
</dbReference>
<evidence type="ECO:0000313" key="6">
    <source>
        <dbReference type="EMBL" id="ESL08958.1"/>
    </source>
</evidence>
<keyword evidence="7" id="KW-1185">Reference proteome</keyword>
<evidence type="ECO:0000256" key="1">
    <source>
        <dbReference type="ARBA" id="ARBA00022714"/>
    </source>
</evidence>
<dbReference type="GO" id="GO:0046872">
    <property type="term" value="F:metal ion binding"/>
    <property type="evidence" value="ECO:0007669"/>
    <property type="project" value="UniProtKB-KW"/>
</dbReference>
<accession>A0A061J0M2</accession>
<dbReference type="Gene3D" id="2.102.10.10">
    <property type="entry name" value="Rieske [2Fe-2S] iron-sulphur domain"/>
    <property type="match status" value="1"/>
</dbReference>
<protein>
    <recommendedName>
        <fullName evidence="5">Rieske domain-containing protein</fullName>
    </recommendedName>
</protein>
<evidence type="ECO:0000256" key="3">
    <source>
        <dbReference type="ARBA" id="ARBA00023004"/>
    </source>
</evidence>
<keyword evidence="2" id="KW-0479">Metal-binding</keyword>
<keyword evidence="3" id="KW-0408">Iron</keyword>
<dbReference type="OrthoDB" id="426882at2759"/>
<dbReference type="PROSITE" id="PS51296">
    <property type="entry name" value="RIESKE"/>
    <property type="match status" value="1"/>
</dbReference>
<dbReference type="EMBL" id="AUPL01003329">
    <property type="protein sequence ID" value="ESL08958.1"/>
    <property type="molecule type" value="Genomic_DNA"/>
</dbReference>
<dbReference type="Proteomes" id="UP000031737">
    <property type="component" value="Unassembled WGS sequence"/>
</dbReference>
<dbReference type="PANTHER" id="PTHR21496:SF1">
    <property type="entry name" value="RIESKE DOMAIN-CONTAINING PROTEIN"/>
    <property type="match status" value="1"/>
</dbReference>
<evidence type="ECO:0000256" key="4">
    <source>
        <dbReference type="ARBA" id="ARBA00023014"/>
    </source>
</evidence>
<dbReference type="Pfam" id="PF22543">
    <property type="entry name" value="Rieske_4"/>
    <property type="match status" value="1"/>
</dbReference>
<gene>
    <name evidence="6" type="ORF">TRSC58_03329</name>
</gene>
<dbReference type="PANTHER" id="PTHR21496">
    <property type="entry name" value="FERREDOXIN-RELATED"/>
    <property type="match status" value="1"/>
</dbReference>
<proteinExistence type="predicted"/>
<feature type="domain" description="Rieske" evidence="5">
    <location>
        <begin position="7"/>
        <end position="115"/>
    </location>
</feature>
<dbReference type="AlphaFoldDB" id="A0A061J0M2"/>
<evidence type="ECO:0000313" key="7">
    <source>
        <dbReference type="Proteomes" id="UP000031737"/>
    </source>
</evidence>
<sequence>MVRENMYDGWSYERLRQQRNRAHFLLEDPYRFVTVLLHNGELYAIDSPCYHASGPLGEGELMDVEDAHMAPSVACLRCPWHNILVSIETGELVEVQPTSPVASVATEDEEKFKVPLYPLRPHWEASGGRVRLTRGPVVQRTHKVSLEESSGIMTIEVEDEAEMRRHPLPSDAVAGNLQSGALTMQIFDIKSKRLS</sequence>
<dbReference type="CDD" id="cd03467">
    <property type="entry name" value="Rieske"/>
    <property type="match status" value="1"/>
</dbReference>
<dbReference type="InterPro" id="IPR054716">
    <property type="entry name" value="Sol_Rieske_ferrdox_dom"/>
</dbReference>
<organism evidence="6 7">
    <name type="scientific">Trypanosoma rangeli SC58</name>
    <dbReference type="NCBI Taxonomy" id="429131"/>
    <lineage>
        <taxon>Eukaryota</taxon>
        <taxon>Discoba</taxon>
        <taxon>Euglenozoa</taxon>
        <taxon>Kinetoplastea</taxon>
        <taxon>Metakinetoplastina</taxon>
        <taxon>Trypanosomatida</taxon>
        <taxon>Trypanosomatidae</taxon>
        <taxon>Trypanosoma</taxon>
        <taxon>Herpetosoma</taxon>
    </lineage>
</organism>
<name>A0A061J0M2_TRYRA</name>
<evidence type="ECO:0000256" key="2">
    <source>
        <dbReference type="ARBA" id="ARBA00022723"/>
    </source>
</evidence>
<keyword evidence="1" id="KW-0001">2Fe-2S</keyword>
<keyword evidence="4" id="KW-0411">Iron-sulfur</keyword>
<dbReference type="InterPro" id="IPR017941">
    <property type="entry name" value="Rieske_2Fe-2S"/>
</dbReference>